<feature type="non-terminal residue" evidence="19">
    <location>
        <position position="1"/>
    </location>
</feature>
<evidence type="ECO:0000259" key="18">
    <source>
        <dbReference type="PROSITE" id="PS50885"/>
    </source>
</evidence>
<dbReference type="InterPro" id="IPR036097">
    <property type="entry name" value="HisK_dim/P_sf"/>
</dbReference>
<evidence type="ECO:0000256" key="6">
    <source>
        <dbReference type="ARBA" id="ARBA00022553"/>
    </source>
</evidence>
<dbReference type="PANTHER" id="PTHR42878:SF7">
    <property type="entry name" value="SENSOR HISTIDINE KINASE GLRK"/>
    <property type="match status" value="1"/>
</dbReference>
<evidence type="ECO:0000256" key="1">
    <source>
        <dbReference type="ARBA" id="ARBA00000085"/>
    </source>
</evidence>
<dbReference type="InterPro" id="IPR003661">
    <property type="entry name" value="HisK_dim/P_dom"/>
</dbReference>
<protein>
    <recommendedName>
        <fullName evidence="4">histidine kinase</fullName>
        <ecNumber evidence="4">2.7.13.3</ecNumber>
    </recommendedName>
</protein>
<gene>
    <name evidence="19" type="ORF">S12H4_15642</name>
</gene>
<dbReference type="InterPro" id="IPR005467">
    <property type="entry name" value="His_kinase_dom"/>
</dbReference>
<dbReference type="Pfam" id="PF00512">
    <property type="entry name" value="HisKA"/>
    <property type="match status" value="1"/>
</dbReference>
<keyword evidence="13" id="KW-0902">Two-component regulatory system</keyword>
<dbReference type="SMART" id="SM00304">
    <property type="entry name" value="HAMP"/>
    <property type="match status" value="1"/>
</dbReference>
<dbReference type="PANTHER" id="PTHR42878">
    <property type="entry name" value="TWO-COMPONENT HISTIDINE KINASE"/>
    <property type="match status" value="1"/>
</dbReference>
<dbReference type="PRINTS" id="PR00344">
    <property type="entry name" value="BCTRLSENSOR"/>
</dbReference>
<dbReference type="GO" id="GO:0000156">
    <property type="term" value="F:phosphorelay response regulator activity"/>
    <property type="evidence" value="ECO:0007669"/>
    <property type="project" value="TreeGrafter"/>
</dbReference>
<dbReference type="PROSITE" id="PS50113">
    <property type="entry name" value="PAC"/>
    <property type="match status" value="1"/>
</dbReference>
<dbReference type="Gene3D" id="3.30.565.10">
    <property type="entry name" value="Histidine kinase-like ATPase, C-terminal domain"/>
    <property type="match status" value="1"/>
</dbReference>
<dbReference type="InterPro" id="IPR000014">
    <property type="entry name" value="PAS"/>
</dbReference>
<dbReference type="SMART" id="SM00091">
    <property type="entry name" value="PAS"/>
    <property type="match status" value="1"/>
</dbReference>
<dbReference type="Gene3D" id="1.10.287.130">
    <property type="match status" value="1"/>
</dbReference>
<keyword evidence="7" id="KW-0808">Transferase</keyword>
<evidence type="ECO:0000256" key="9">
    <source>
        <dbReference type="ARBA" id="ARBA00022741"/>
    </source>
</evidence>
<evidence type="ECO:0000313" key="19">
    <source>
        <dbReference type="EMBL" id="GAI87857.1"/>
    </source>
</evidence>
<keyword evidence="14" id="KW-0472">Membrane</keyword>
<dbReference type="InterPro" id="IPR004358">
    <property type="entry name" value="Sig_transdc_His_kin-like_C"/>
</dbReference>
<feature type="domain" description="Histidine kinase" evidence="15">
    <location>
        <begin position="215"/>
        <end position="397"/>
    </location>
</feature>
<dbReference type="GO" id="GO:0006355">
    <property type="term" value="P:regulation of DNA-templated transcription"/>
    <property type="evidence" value="ECO:0007669"/>
    <property type="project" value="InterPro"/>
</dbReference>
<dbReference type="SMART" id="SM00388">
    <property type="entry name" value="HisKA"/>
    <property type="match status" value="1"/>
</dbReference>
<dbReference type="PROSITE" id="PS50112">
    <property type="entry name" value="PAS"/>
    <property type="match status" value="1"/>
</dbReference>
<dbReference type="CDD" id="cd00075">
    <property type="entry name" value="HATPase"/>
    <property type="match status" value="1"/>
</dbReference>
<comment type="subcellular location">
    <subcellularLocation>
        <location evidence="3">Cell membrane</location>
    </subcellularLocation>
    <subcellularLocation>
        <location evidence="2">Membrane</location>
        <topology evidence="2">Multi-pass membrane protein</topology>
    </subcellularLocation>
</comment>
<dbReference type="NCBIfam" id="TIGR00229">
    <property type="entry name" value="sensory_box"/>
    <property type="match status" value="1"/>
</dbReference>
<evidence type="ECO:0000256" key="7">
    <source>
        <dbReference type="ARBA" id="ARBA00022679"/>
    </source>
</evidence>
<keyword evidence="12" id="KW-1133">Transmembrane helix</keyword>
<evidence type="ECO:0000256" key="12">
    <source>
        <dbReference type="ARBA" id="ARBA00022989"/>
    </source>
</evidence>
<keyword evidence="6" id="KW-0597">Phosphoprotein</keyword>
<dbReference type="SUPFAM" id="SSF47384">
    <property type="entry name" value="Homodimeric domain of signal transducing histidine kinase"/>
    <property type="match status" value="1"/>
</dbReference>
<dbReference type="SUPFAM" id="SSF55785">
    <property type="entry name" value="PYP-like sensor domain (PAS domain)"/>
    <property type="match status" value="1"/>
</dbReference>
<dbReference type="SMART" id="SM00387">
    <property type="entry name" value="HATPase_c"/>
    <property type="match status" value="1"/>
</dbReference>
<dbReference type="GO" id="GO:0005524">
    <property type="term" value="F:ATP binding"/>
    <property type="evidence" value="ECO:0007669"/>
    <property type="project" value="UniProtKB-KW"/>
</dbReference>
<organism evidence="19">
    <name type="scientific">marine sediment metagenome</name>
    <dbReference type="NCBI Taxonomy" id="412755"/>
    <lineage>
        <taxon>unclassified sequences</taxon>
        <taxon>metagenomes</taxon>
        <taxon>ecological metagenomes</taxon>
    </lineage>
</organism>
<dbReference type="CDD" id="cd06225">
    <property type="entry name" value="HAMP"/>
    <property type="match status" value="1"/>
</dbReference>
<dbReference type="GO" id="GO:0030295">
    <property type="term" value="F:protein kinase activator activity"/>
    <property type="evidence" value="ECO:0007669"/>
    <property type="project" value="TreeGrafter"/>
</dbReference>
<dbReference type="GO" id="GO:0005886">
    <property type="term" value="C:plasma membrane"/>
    <property type="evidence" value="ECO:0007669"/>
    <property type="project" value="UniProtKB-SubCell"/>
</dbReference>
<evidence type="ECO:0000256" key="4">
    <source>
        <dbReference type="ARBA" id="ARBA00012438"/>
    </source>
</evidence>
<dbReference type="InterPro" id="IPR000700">
    <property type="entry name" value="PAS-assoc_C"/>
</dbReference>
<dbReference type="PROSITE" id="PS50109">
    <property type="entry name" value="HIS_KIN"/>
    <property type="match status" value="1"/>
</dbReference>
<proteinExistence type="predicted"/>
<dbReference type="InterPro" id="IPR036890">
    <property type="entry name" value="HATPase_C_sf"/>
</dbReference>
<dbReference type="EMBL" id="BARW01007529">
    <property type="protein sequence ID" value="GAI87857.1"/>
    <property type="molecule type" value="Genomic_DNA"/>
</dbReference>
<accession>X1S488</accession>
<evidence type="ECO:0000259" key="16">
    <source>
        <dbReference type="PROSITE" id="PS50112"/>
    </source>
</evidence>
<dbReference type="PROSITE" id="PS50885">
    <property type="entry name" value="HAMP"/>
    <property type="match status" value="1"/>
</dbReference>
<dbReference type="AlphaFoldDB" id="X1S488"/>
<evidence type="ECO:0000256" key="14">
    <source>
        <dbReference type="ARBA" id="ARBA00023136"/>
    </source>
</evidence>
<dbReference type="SUPFAM" id="SSF55874">
    <property type="entry name" value="ATPase domain of HSP90 chaperone/DNA topoisomerase II/histidine kinase"/>
    <property type="match status" value="1"/>
</dbReference>
<dbReference type="Gene3D" id="3.30.450.20">
    <property type="entry name" value="PAS domain"/>
    <property type="match status" value="1"/>
</dbReference>
<evidence type="ECO:0000256" key="3">
    <source>
        <dbReference type="ARBA" id="ARBA00004236"/>
    </source>
</evidence>
<dbReference type="GO" id="GO:0007234">
    <property type="term" value="P:osmosensory signaling via phosphorelay pathway"/>
    <property type="evidence" value="ECO:0007669"/>
    <property type="project" value="TreeGrafter"/>
</dbReference>
<dbReference type="GO" id="GO:0000155">
    <property type="term" value="F:phosphorelay sensor kinase activity"/>
    <property type="evidence" value="ECO:0007669"/>
    <property type="project" value="InterPro"/>
</dbReference>
<dbReference type="FunFam" id="1.10.287.130:FF:000008">
    <property type="entry name" value="Two-component sensor histidine kinase"/>
    <property type="match status" value="1"/>
</dbReference>
<dbReference type="InterPro" id="IPR003660">
    <property type="entry name" value="HAMP_dom"/>
</dbReference>
<feature type="domain" description="PAC" evidence="17">
    <location>
        <begin position="158"/>
        <end position="211"/>
    </location>
</feature>
<reference evidence="19" key="1">
    <citation type="journal article" date="2014" name="Front. Microbiol.">
        <title>High frequency of phylogenetically diverse reductive dehalogenase-homologous genes in deep subseafloor sedimentary metagenomes.</title>
        <authorList>
            <person name="Kawai M."/>
            <person name="Futagami T."/>
            <person name="Toyoda A."/>
            <person name="Takaki Y."/>
            <person name="Nishi S."/>
            <person name="Hori S."/>
            <person name="Arai W."/>
            <person name="Tsubouchi T."/>
            <person name="Morono Y."/>
            <person name="Uchiyama I."/>
            <person name="Ito T."/>
            <person name="Fujiyama A."/>
            <person name="Inagaki F."/>
            <person name="Takami H."/>
        </authorList>
    </citation>
    <scope>NUCLEOTIDE SEQUENCE</scope>
    <source>
        <strain evidence="19">Expedition CK06-06</strain>
    </source>
</reference>
<comment type="caution">
    <text evidence="19">The sequence shown here is derived from an EMBL/GenBank/DDBJ whole genome shotgun (WGS) entry which is preliminary data.</text>
</comment>
<evidence type="ECO:0000259" key="15">
    <source>
        <dbReference type="PROSITE" id="PS50109"/>
    </source>
</evidence>
<feature type="domain" description="HAMP" evidence="18">
    <location>
        <begin position="17"/>
        <end position="69"/>
    </location>
</feature>
<dbReference type="Gene3D" id="6.10.340.10">
    <property type="match status" value="1"/>
</dbReference>
<evidence type="ECO:0000256" key="11">
    <source>
        <dbReference type="ARBA" id="ARBA00022840"/>
    </source>
</evidence>
<evidence type="ECO:0000256" key="13">
    <source>
        <dbReference type="ARBA" id="ARBA00023012"/>
    </source>
</evidence>
<keyword evidence="8" id="KW-0812">Transmembrane</keyword>
<sequence length="397" mass="43512">GTFAVLLGAVVSFLLAKSICKPIISLTEAARVISGGNLEQRVIAGTNDEVGELARTFNDMTVKLRESYAHLEETIKEVATEKELLSITLGGMSEGLIAVDIDKRIILFNTVAKNLTGWESKQVEGKLVNEVLRIVNEETKEPVGSPIDKSLQSGNTECGTENDILISRKGTERPIAVSAAPIRNSEGAVVGAVVVIRDVSREREIDHMKNDFTSSVSHELRTPLTSIKAYTATILRDHNMPEETKRQFLAIIDEESNRLASLIEDLLEVSRIESGTVKISRELVDIAVIIEKVLLALEPLAEKKNIRLKTNIGDKLPKLQADESKIESVITNLVNNAIKFTPEQGRVSICAKVANGEMVIRVSDTGMGIPKEALLKIFDRFYRVHRPGKEIQGTGLG</sequence>
<evidence type="ECO:0000259" key="17">
    <source>
        <dbReference type="PROSITE" id="PS50113"/>
    </source>
</evidence>
<dbReference type="Pfam" id="PF13426">
    <property type="entry name" value="PAS_9"/>
    <property type="match status" value="1"/>
</dbReference>
<feature type="non-terminal residue" evidence="19">
    <location>
        <position position="397"/>
    </location>
</feature>
<dbReference type="Pfam" id="PF00672">
    <property type="entry name" value="HAMP"/>
    <property type="match status" value="1"/>
</dbReference>
<dbReference type="EC" id="2.7.13.3" evidence="4"/>
<name>X1S488_9ZZZZ</name>
<keyword evidence="9" id="KW-0547">Nucleotide-binding</keyword>
<dbReference type="InterPro" id="IPR035965">
    <property type="entry name" value="PAS-like_dom_sf"/>
</dbReference>
<keyword evidence="5" id="KW-1003">Cell membrane</keyword>
<dbReference type="InterPro" id="IPR003594">
    <property type="entry name" value="HATPase_dom"/>
</dbReference>
<evidence type="ECO:0000256" key="8">
    <source>
        <dbReference type="ARBA" id="ARBA00022692"/>
    </source>
</evidence>
<feature type="domain" description="PAS" evidence="16">
    <location>
        <begin position="81"/>
        <end position="154"/>
    </location>
</feature>
<evidence type="ECO:0000256" key="10">
    <source>
        <dbReference type="ARBA" id="ARBA00022777"/>
    </source>
</evidence>
<dbReference type="InterPro" id="IPR050351">
    <property type="entry name" value="BphY/WalK/GraS-like"/>
</dbReference>
<comment type="catalytic activity">
    <reaction evidence="1">
        <text>ATP + protein L-histidine = ADP + protein N-phospho-L-histidine.</text>
        <dbReference type="EC" id="2.7.13.3"/>
    </reaction>
</comment>
<keyword evidence="11" id="KW-0067">ATP-binding</keyword>
<evidence type="ECO:0000256" key="2">
    <source>
        <dbReference type="ARBA" id="ARBA00004141"/>
    </source>
</evidence>
<keyword evidence="10" id="KW-0418">Kinase</keyword>
<dbReference type="Pfam" id="PF02518">
    <property type="entry name" value="HATPase_c"/>
    <property type="match status" value="1"/>
</dbReference>
<evidence type="ECO:0000256" key="5">
    <source>
        <dbReference type="ARBA" id="ARBA00022475"/>
    </source>
</evidence>
<dbReference type="CDD" id="cd00082">
    <property type="entry name" value="HisKA"/>
    <property type="match status" value="1"/>
</dbReference>
<dbReference type="SUPFAM" id="SSF158472">
    <property type="entry name" value="HAMP domain-like"/>
    <property type="match status" value="1"/>
</dbReference>
<dbReference type="CDD" id="cd00130">
    <property type="entry name" value="PAS"/>
    <property type="match status" value="1"/>
</dbReference>